<dbReference type="RefSeq" id="WP_126619216.1">
    <property type="nucleotide sequence ID" value="NZ_CP034563.1"/>
</dbReference>
<keyword evidence="2" id="KW-1185">Reference proteome</keyword>
<evidence type="ECO:0000313" key="2">
    <source>
        <dbReference type="Proteomes" id="UP000267268"/>
    </source>
</evidence>
<proteinExistence type="predicted"/>
<protein>
    <recommendedName>
        <fullName evidence="3">Lipocalin-like domain-containing protein</fullName>
    </recommendedName>
</protein>
<dbReference type="AlphaFoldDB" id="A0A3S9P9T1"/>
<dbReference type="KEGG" id="fll:EI427_22360"/>
<organism evidence="1 2">
    <name type="scientific">Flammeovirga pectinis</name>
    <dbReference type="NCBI Taxonomy" id="2494373"/>
    <lineage>
        <taxon>Bacteria</taxon>
        <taxon>Pseudomonadati</taxon>
        <taxon>Bacteroidota</taxon>
        <taxon>Cytophagia</taxon>
        <taxon>Cytophagales</taxon>
        <taxon>Flammeovirgaceae</taxon>
        <taxon>Flammeovirga</taxon>
    </lineage>
</organism>
<gene>
    <name evidence="1" type="ORF">EI427_22360</name>
</gene>
<dbReference type="EMBL" id="CP034563">
    <property type="protein sequence ID" value="AZQ64968.1"/>
    <property type="molecule type" value="Genomic_DNA"/>
</dbReference>
<dbReference type="PROSITE" id="PS51257">
    <property type="entry name" value="PROKAR_LIPOPROTEIN"/>
    <property type="match status" value="1"/>
</dbReference>
<dbReference type="Proteomes" id="UP000267268">
    <property type="component" value="Chromosome 2"/>
</dbReference>
<evidence type="ECO:0008006" key="3">
    <source>
        <dbReference type="Google" id="ProtNLM"/>
    </source>
</evidence>
<dbReference type="OrthoDB" id="1394134at2"/>
<sequence>MKNLKITIAFLFIFGLLFQSCEDEEVDPRAVSLYNGEYYGNILTENRTVMGEWYMKIENGSLSSNFDGSDVYTPIEGSVDKNGIITAVATFDDTELRLKEQIIITLKGVISLEDNTMTGSWINHKEDIGHFEGVKR</sequence>
<reference evidence="1 2" key="1">
    <citation type="submission" date="2018-12" db="EMBL/GenBank/DDBJ databases">
        <title>Flammeovirga pectinis sp. nov., isolated from the gut of the Korean scallop, Patinopecten yessoensis.</title>
        <authorList>
            <person name="Bae J.-W."/>
            <person name="Jeong Y.-S."/>
            <person name="Kang W."/>
        </authorList>
    </citation>
    <scope>NUCLEOTIDE SEQUENCE [LARGE SCALE GENOMIC DNA]</scope>
    <source>
        <strain evidence="1 2">L12M1</strain>
    </source>
</reference>
<accession>A0A3S9P9T1</accession>
<name>A0A3S9P9T1_9BACT</name>
<evidence type="ECO:0000313" key="1">
    <source>
        <dbReference type="EMBL" id="AZQ64968.1"/>
    </source>
</evidence>